<feature type="compositionally biased region" description="Low complexity" evidence="1">
    <location>
        <begin position="379"/>
        <end position="396"/>
    </location>
</feature>
<feature type="region of interest" description="Disordered" evidence="1">
    <location>
        <begin position="316"/>
        <end position="396"/>
    </location>
</feature>
<proteinExistence type="predicted"/>
<feature type="region of interest" description="Disordered" evidence="1">
    <location>
        <begin position="600"/>
        <end position="647"/>
    </location>
</feature>
<dbReference type="Proteomes" id="UP000236333">
    <property type="component" value="Unassembled WGS sequence"/>
</dbReference>
<comment type="caution">
    <text evidence="2">The sequence shown here is derived from an EMBL/GenBank/DDBJ whole genome shotgun (WGS) entry which is preliminary data.</text>
</comment>
<evidence type="ECO:0000313" key="3">
    <source>
        <dbReference type="Proteomes" id="UP000236333"/>
    </source>
</evidence>
<dbReference type="AlphaFoldDB" id="A0A2J7ZPA0"/>
<evidence type="ECO:0000313" key="2">
    <source>
        <dbReference type="EMBL" id="PNH02088.1"/>
    </source>
</evidence>
<evidence type="ECO:0000256" key="1">
    <source>
        <dbReference type="SAM" id="MobiDB-lite"/>
    </source>
</evidence>
<feature type="compositionally biased region" description="Low complexity" evidence="1">
    <location>
        <begin position="356"/>
        <end position="370"/>
    </location>
</feature>
<feature type="region of interest" description="Disordered" evidence="1">
    <location>
        <begin position="424"/>
        <end position="452"/>
    </location>
</feature>
<protein>
    <submittedName>
        <fullName evidence="2">Uncharacterized protein</fullName>
    </submittedName>
</protein>
<dbReference type="OrthoDB" id="546733at2759"/>
<sequence length="701" mass="67339">MGRAVGGRALGSSLFRSTSSASSASSTLFASSAPSAAHFAAFPSASAPASAAAAPALPASSHLGQFDQLSLALGVEVEPGLGSRMLGSVLSTLAAMDQAHYTVRMDAASAAMAVSSERRRASIDAMSPLNGLAGLAGGTGLGGGGLGGAHGSWGSGNKSIIGPANPREAGGRAPGAGGAVVRWRQARLKYLPTAAPALPSIDTGGGGGAADGPLSPAGRSSGSFTAARANGGGGGGGSPSPAPQRDSRLGLDMVDGVLRSVATDSRVLRGLLLPGRRKEYVLLAGASTNGGAGGGGGRQQQRPSLVVAAGEVTERLAGGGGGGGSGSFARSSWGPGGSGGSISGAQQSMLSPLRPASPLTSPGAASPGAASPGGGGWSSGPLTPTGAASAGGPAKATPRGALELPLLGSRIRTVLGFGSGAGGGTGAGAAADGSAGSGGGSPKGAGGGGGGPLGNAANGSAGADAGAAGGDPWDTVELLVLVPAPRLTAALATLIERQLEHQHASQPLLLGGPALAGGAGGRKTNTNFALEPHHSTIYIRKSPPDILRLLQALHTTLPVKSRGSSGSTAPSTSEYAAWAGPAQHHAGPDMGVSVVARSRHAPGMSASGSSRNSADGPHRPGSSAATGGLSSGGGAGGSSRPVRGSVDMGRVGGWSTGAVAALPHHGPSYSMGLPHSQLERLFPGWHLHVVELSSQAMLDEL</sequence>
<dbReference type="EMBL" id="PGGS01000726">
    <property type="protein sequence ID" value="PNH02088.1"/>
    <property type="molecule type" value="Genomic_DNA"/>
</dbReference>
<accession>A0A2J7ZPA0</accession>
<feature type="compositionally biased region" description="Gly residues" evidence="1">
    <location>
        <begin position="435"/>
        <end position="452"/>
    </location>
</feature>
<feature type="region of interest" description="Disordered" evidence="1">
    <location>
        <begin position="197"/>
        <end position="248"/>
    </location>
</feature>
<name>A0A2J7ZPA0_9CHLO</name>
<keyword evidence="3" id="KW-1185">Reference proteome</keyword>
<gene>
    <name evidence="2" type="ORF">TSOC_011989</name>
</gene>
<feature type="compositionally biased region" description="Gly residues" evidence="1">
    <location>
        <begin position="317"/>
        <end position="326"/>
    </location>
</feature>
<reference evidence="2 3" key="1">
    <citation type="journal article" date="2017" name="Mol. Biol. Evol.">
        <title>The 4-celled Tetrabaena socialis nuclear genome reveals the essential components for genetic control of cell number at the origin of multicellularity in the volvocine lineage.</title>
        <authorList>
            <person name="Featherston J."/>
            <person name="Arakaki Y."/>
            <person name="Hanschen E.R."/>
            <person name="Ferris P.J."/>
            <person name="Michod R.E."/>
            <person name="Olson B.J.S.C."/>
            <person name="Nozaki H."/>
            <person name="Durand P.M."/>
        </authorList>
    </citation>
    <scope>NUCLEOTIDE SEQUENCE [LARGE SCALE GENOMIC DNA]</scope>
    <source>
        <strain evidence="2 3">NIES-571</strain>
    </source>
</reference>
<organism evidence="2 3">
    <name type="scientific">Tetrabaena socialis</name>
    <dbReference type="NCBI Taxonomy" id="47790"/>
    <lineage>
        <taxon>Eukaryota</taxon>
        <taxon>Viridiplantae</taxon>
        <taxon>Chlorophyta</taxon>
        <taxon>core chlorophytes</taxon>
        <taxon>Chlorophyceae</taxon>
        <taxon>CS clade</taxon>
        <taxon>Chlamydomonadales</taxon>
        <taxon>Tetrabaenaceae</taxon>
        <taxon>Tetrabaena</taxon>
    </lineage>
</organism>